<protein>
    <submittedName>
        <fullName evidence="2">Uncharacterized protein</fullName>
    </submittedName>
</protein>
<keyword evidence="4" id="KW-1185">Reference proteome</keyword>
<evidence type="ECO:0000313" key="1">
    <source>
        <dbReference type="EMBL" id="KIO43449.1"/>
    </source>
</evidence>
<dbReference type="InterPro" id="IPR015017">
    <property type="entry name" value="DUF1904"/>
</dbReference>
<organism evidence="2 4">
    <name type="scientific">Sanguibacteroides justesenii</name>
    <dbReference type="NCBI Taxonomy" id="1547597"/>
    <lineage>
        <taxon>Bacteria</taxon>
        <taxon>Pseudomonadati</taxon>
        <taxon>Bacteroidota</taxon>
        <taxon>Bacteroidia</taxon>
        <taxon>Bacteroidales</taxon>
        <taxon>Porphyromonadaceae</taxon>
        <taxon>Sanguibacteroides</taxon>
    </lineage>
</organism>
<dbReference type="EMBL" id="JPIU01000037">
    <property type="protein sequence ID" value="KIO45628.1"/>
    <property type="molecule type" value="Genomic_DNA"/>
</dbReference>
<evidence type="ECO:0000313" key="2">
    <source>
        <dbReference type="EMBL" id="KIO45628.1"/>
    </source>
</evidence>
<dbReference type="Gene3D" id="3.30.429.10">
    <property type="entry name" value="Macrophage Migration Inhibitory Factor"/>
    <property type="match status" value="1"/>
</dbReference>
<reference evidence="1 3" key="2">
    <citation type="submission" date="2014-07" db="EMBL/GenBank/DDBJ databases">
        <title>Porphyromonadaceae bacterium OUH 334697 = ATCC BAA-2682 = DSM 28341 draft genome.</title>
        <authorList>
            <person name="Sydenham T.V."/>
            <person name="Hasman H."/>
            <person name="Justesen U.S."/>
        </authorList>
    </citation>
    <scope>NUCLEOTIDE SEQUENCE [LARGE SCALE GENOMIC DNA]</scope>
    <source>
        <strain evidence="1 3">OUH 334697</strain>
    </source>
</reference>
<dbReference type="SUPFAM" id="SSF55331">
    <property type="entry name" value="Tautomerase/MIF"/>
    <property type="match status" value="1"/>
</dbReference>
<reference evidence="2 4" key="1">
    <citation type="submission" date="2014-07" db="EMBL/GenBank/DDBJ databases">
        <title>Porphyromonadaceae bacterium OUH 308042 = ATCC BAA-2681 = DSM 28342 draft genome.</title>
        <authorList>
            <person name="Sydenham T.V."/>
            <person name="Hasman H."/>
            <person name="Justensen U.S."/>
        </authorList>
    </citation>
    <scope>NUCLEOTIDE SEQUENCE [LARGE SCALE GENOMIC DNA]</scope>
    <source>
        <strain evidence="2 4">OUH 308042</strain>
    </source>
</reference>
<comment type="caution">
    <text evidence="2">The sequence shown here is derived from an EMBL/GenBank/DDBJ whole genome shotgun (WGS) entry which is preliminary data.</text>
</comment>
<dbReference type="RefSeq" id="WP_041503670.1">
    <property type="nucleotide sequence ID" value="NZ_JPIT01000031.1"/>
</dbReference>
<dbReference type="InterPro" id="IPR014347">
    <property type="entry name" value="Tautomerase/MIF_sf"/>
</dbReference>
<sequence>MPFLRFHAVEQKRLERVGEQLVSEIVKTLGCPRETVVLEVMNSSFVSGADKIQPYAFVEVLYFERPPEQQDKIAQILYDCLREAGYADSDVYFSCLQKCNYYENGVRL</sequence>
<gene>
    <name evidence="2" type="ORF">BA92_03950</name>
    <name evidence="1" type="ORF">IE90_09920</name>
</gene>
<dbReference type="Proteomes" id="UP000031980">
    <property type="component" value="Unassembled WGS sequence"/>
</dbReference>
<dbReference type="AlphaFoldDB" id="A0A0C3MGK8"/>
<proteinExistence type="predicted"/>
<dbReference type="Pfam" id="PF08921">
    <property type="entry name" value="DUF1904"/>
    <property type="match status" value="1"/>
</dbReference>
<dbReference type="EMBL" id="JPIT01000031">
    <property type="protein sequence ID" value="KIO43449.1"/>
    <property type="molecule type" value="Genomic_DNA"/>
</dbReference>
<dbReference type="OrthoDB" id="5587545at2"/>
<evidence type="ECO:0000313" key="4">
    <source>
        <dbReference type="Proteomes" id="UP000031980"/>
    </source>
</evidence>
<dbReference type="Proteomes" id="UP000031937">
    <property type="component" value="Unassembled WGS sequence"/>
</dbReference>
<accession>A0A0C3MGK8</accession>
<name>A0A0C3MGK8_9PORP</name>
<evidence type="ECO:0000313" key="3">
    <source>
        <dbReference type="Proteomes" id="UP000031937"/>
    </source>
</evidence>